<evidence type="ECO:0008006" key="3">
    <source>
        <dbReference type="Google" id="ProtNLM"/>
    </source>
</evidence>
<dbReference type="GO" id="GO:0005524">
    <property type="term" value="F:ATP binding"/>
    <property type="evidence" value="ECO:0007669"/>
    <property type="project" value="InterPro"/>
</dbReference>
<dbReference type="Gene3D" id="3.40.50.20">
    <property type="match status" value="1"/>
</dbReference>
<proteinExistence type="predicted"/>
<keyword evidence="2" id="KW-1185">Reference proteome</keyword>
<dbReference type="Gene3D" id="3.30.1490.20">
    <property type="entry name" value="ATP-grasp fold, A domain"/>
    <property type="match status" value="1"/>
</dbReference>
<sequence>MKPLNPGMTLGIIGKGNQLQQLADAARRTDLKVLLYPTSTSEHPHSLTDADLLHAFAEQSDVTTAITEPVPLVSLKTIATGSEFSQGTELTEISQDRALEQAFFQSLNLNGVPFSTIITTSDVEQGIDTLGLPARIIPISKRSANQQPLDLKTKNDVVKFNPLTGHGSYLFIPDLPVKHHLVASATKSVQGKIESFPLVQINQPGRSFTSLPEDNKLISPDVQMEIETTMQKIGEALHVVGNFAVSLLVTTTDILYVQGLLPALDLPMNVLQRGLNTTPAEQHLRAIRGLPLTPIHQFQSERWLSLTKSQRAAALEAQRQYPDWDFDFSYRDDNPGTIGDVCIPVYEPALTNDRIQRAKLLPHEE</sequence>
<accession>A0A9Q8ZU79</accession>
<evidence type="ECO:0000313" key="1">
    <source>
        <dbReference type="EMBL" id="USS89372.1"/>
    </source>
</evidence>
<name>A0A9Q8ZU79_9LACO</name>
<dbReference type="Proteomes" id="UP001055911">
    <property type="component" value="Chromosome"/>
</dbReference>
<dbReference type="InterPro" id="IPR013815">
    <property type="entry name" value="ATP_grasp_subdomain_1"/>
</dbReference>
<protein>
    <recommendedName>
        <fullName evidence="3">ATP-grasp domain-containing protein</fullName>
    </recommendedName>
</protein>
<dbReference type="AlphaFoldDB" id="A0A9Q8ZU79"/>
<dbReference type="PANTHER" id="PTHR11609">
    <property type="entry name" value="PURINE BIOSYNTHESIS PROTEIN 6/7, PUR6/7"/>
    <property type="match status" value="1"/>
</dbReference>
<dbReference type="EMBL" id="CP097119">
    <property type="protein sequence ID" value="USS89372.1"/>
    <property type="molecule type" value="Genomic_DNA"/>
</dbReference>
<dbReference type="RefSeq" id="WP_252766922.1">
    <property type="nucleotide sequence ID" value="NZ_CP097119.1"/>
</dbReference>
<dbReference type="GO" id="GO:0005829">
    <property type="term" value="C:cytosol"/>
    <property type="evidence" value="ECO:0007669"/>
    <property type="project" value="TreeGrafter"/>
</dbReference>
<dbReference type="SUPFAM" id="SSF56059">
    <property type="entry name" value="Glutathione synthetase ATP-binding domain-like"/>
    <property type="match status" value="1"/>
</dbReference>
<organism evidence="1 2">
    <name type="scientific">Fructilactobacillus cliffordii</name>
    <dbReference type="NCBI Taxonomy" id="2940299"/>
    <lineage>
        <taxon>Bacteria</taxon>
        <taxon>Bacillati</taxon>
        <taxon>Bacillota</taxon>
        <taxon>Bacilli</taxon>
        <taxon>Lactobacillales</taxon>
        <taxon>Lactobacillaceae</taxon>
        <taxon>Fructilactobacillus</taxon>
    </lineage>
</organism>
<evidence type="ECO:0000313" key="2">
    <source>
        <dbReference type="Proteomes" id="UP001055911"/>
    </source>
</evidence>
<gene>
    <name evidence="1" type="ORF">M3M40_00765</name>
</gene>
<reference evidence="1" key="1">
    <citation type="submission" date="2022-05" db="EMBL/GenBank/DDBJ databases">
        <authorList>
            <person name="Oliphant S.A."/>
            <person name="Watson-Haigh N.S."/>
            <person name="Sumby K.M."/>
            <person name="Gardner J.M."/>
            <person name="Jiranek V."/>
        </authorList>
    </citation>
    <scope>NUCLEOTIDE SEQUENCE</scope>
    <source>
        <strain evidence="1">KI4_B1</strain>
    </source>
</reference>
<dbReference type="PANTHER" id="PTHR11609:SF5">
    <property type="entry name" value="PHOSPHORIBOSYLAMINOIMIDAZOLE CARBOXYLASE"/>
    <property type="match status" value="1"/>
</dbReference>
<dbReference type="Gene3D" id="3.30.470.20">
    <property type="entry name" value="ATP-grasp fold, B domain"/>
    <property type="match status" value="1"/>
</dbReference>